<sequence>MYQLVAIGNALVDTEFKICDEILTQTGLTKSNMTLADTDEQTALFDMLNTHGLTPTKQAGGGSAGNTVACFSALGGTSFYCCRVGHDKRGAFYLSDMQNMGVAIDAVKAEVVGATGTCVVLVTDDGERTMQTNLGVSGEIDQSNVDFDVLSKAKYLYLEGYLAMTPSVQDAISKLCQTAKAQGVKIVVSFADPAVIRFAKDGILSWLTGLTDGVDVIFCNMDEAKLFAGTDDNTQAVHALLAHAALVVITDGANPTTVADKDGICMYDVAPANVIDTNGAGDNFAGAFLYALAQGADYGACVALAGAVASHVVSQFGARLPKAEYDLIKQTVLT</sequence>
<dbReference type="GO" id="GO:0016301">
    <property type="term" value="F:kinase activity"/>
    <property type="evidence" value="ECO:0007669"/>
    <property type="project" value="UniProtKB-KW"/>
</dbReference>
<dbReference type="InterPro" id="IPR002173">
    <property type="entry name" value="Carboh/pur_kinase_PfkB_CS"/>
</dbReference>
<comment type="similarity">
    <text evidence="1">Belongs to the carbohydrate kinase PfkB family.</text>
</comment>
<protein>
    <submittedName>
        <fullName evidence="5">Adenosine kinase</fullName>
    </submittedName>
</protein>
<dbReference type="Proteomes" id="UP000092671">
    <property type="component" value="Unassembled WGS sequence"/>
</dbReference>
<evidence type="ECO:0000259" key="4">
    <source>
        <dbReference type="Pfam" id="PF00294"/>
    </source>
</evidence>
<dbReference type="PANTHER" id="PTHR43320">
    <property type="entry name" value="SUGAR KINASE"/>
    <property type="match status" value="1"/>
</dbReference>
<dbReference type="InterPro" id="IPR052700">
    <property type="entry name" value="Carb_kinase_PfkB-like"/>
</dbReference>
<dbReference type="RefSeq" id="WP_066891961.1">
    <property type="nucleotide sequence ID" value="NZ_LZDN01000003.1"/>
</dbReference>
<dbReference type="PANTHER" id="PTHR43320:SF3">
    <property type="entry name" value="CARBOHYDRATE KINASE PFKB DOMAIN-CONTAINING PROTEIN"/>
    <property type="match status" value="1"/>
</dbReference>
<evidence type="ECO:0000313" key="5">
    <source>
        <dbReference type="EMBL" id="OBX51837.1"/>
    </source>
</evidence>
<gene>
    <name evidence="5" type="ORF">A9Z60_06025</name>
</gene>
<keyword evidence="3 5" id="KW-0418">Kinase</keyword>
<proteinExistence type="inferred from homology"/>
<dbReference type="EMBL" id="LZDN01000003">
    <property type="protein sequence ID" value="OBX51837.1"/>
    <property type="molecule type" value="Genomic_DNA"/>
</dbReference>
<feature type="domain" description="Carbohydrate kinase PfkB" evidence="4">
    <location>
        <begin position="33"/>
        <end position="321"/>
    </location>
</feature>
<dbReference type="Pfam" id="PF00294">
    <property type="entry name" value="PfkB"/>
    <property type="match status" value="1"/>
</dbReference>
<accession>A0A1B8PL88</accession>
<dbReference type="OrthoDB" id="9813569at2"/>
<dbReference type="InterPro" id="IPR029056">
    <property type="entry name" value="Ribokinase-like"/>
</dbReference>
<evidence type="ECO:0000313" key="6">
    <source>
        <dbReference type="Proteomes" id="UP000092671"/>
    </source>
</evidence>
<keyword evidence="2" id="KW-0808">Transferase</keyword>
<dbReference type="SUPFAM" id="SSF53613">
    <property type="entry name" value="Ribokinase-like"/>
    <property type="match status" value="1"/>
</dbReference>
<comment type="caution">
    <text evidence="5">The sequence shown here is derived from an EMBL/GenBank/DDBJ whole genome shotgun (WGS) entry which is preliminary data.</text>
</comment>
<dbReference type="AlphaFoldDB" id="A0A1B8PL88"/>
<name>A0A1B8PL88_MORNO</name>
<dbReference type="Gene3D" id="3.40.1190.20">
    <property type="match status" value="1"/>
</dbReference>
<dbReference type="PROSITE" id="PS00584">
    <property type="entry name" value="PFKB_KINASES_2"/>
    <property type="match status" value="1"/>
</dbReference>
<reference evidence="5 6" key="1">
    <citation type="submission" date="2016-06" db="EMBL/GenBank/DDBJ databases">
        <title>Draft genome of Moraxella nonliquefaciens CCUG 60284.</title>
        <authorList>
            <person name="Salva-Serra F."/>
            <person name="Engstrom-Jakobsson H."/>
            <person name="Thorell K."/>
            <person name="Gonzales-Siles L."/>
            <person name="Karlsson R."/>
            <person name="Boulund F."/>
            <person name="Engstrand L."/>
            <person name="Kristiansson E."/>
            <person name="Moore E."/>
        </authorList>
    </citation>
    <scope>NUCLEOTIDE SEQUENCE [LARGE SCALE GENOMIC DNA]</scope>
    <source>
        <strain evidence="5 6">CCUG 60284</strain>
    </source>
</reference>
<evidence type="ECO:0000256" key="3">
    <source>
        <dbReference type="ARBA" id="ARBA00022777"/>
    </source>
</evidence>
<dbReference type="CDD" id="cd01168">
    <property type="entry name" value="adenosine_kinase"/>
    <property type="match status" value="1"/>
</dbReference>
<organism evidence="5 6">
    <name type="scientific">Moraxella nonliquefaciens</name>
    <dbReference type="NCBI Taxonomy" id="478"/>
    <lineage>
        <taxon>Bacteria</taxon>
        <taxon>Pseudomonadati</taxon>
        <taxon>Pseudomonadota</taxon>
        <taxon>Gammaproteobacteria</taxon>
        <taxon>Moraxellales</taxon>
        <taxon>Moraxellaceae</taxon>
        <taxon>Moraxella</taxon>
    </lineage>
</organism>
<evidence type="ECO:0000256" key="1">
    <source>
        <dbReference type="ARBA" id="ARBA00010688"/>
    </source>
</evidence>
<dbReference type="InterPro" id="IPR011611">
    <property type="entry name" value="PfkB_dom"/>
</dbReference>
<evidence type="ECO:0000256" key="2">
    <source>
        <dbReference type="ARBA" id="ARBA00022679"/>
    </source>
</evidence>